<dbReference type="GO" id="GO:0003729">
    <property type="term" value="F:mRNA binding"/>
    <property type="evidence" value="ECO:0007669"/>
    <property type="project" value="TreeGrafter"/>
</dbReference>
<gene>
    <name evidence="3" type="ORF">TDIB3V08_LOCUS4523</name>
</gene>
<dbReference type="PANTHER" id="PTHR12876:SF35">
    <property type="entry name" value="LD08718P-RELATED"/>
    <property type="match status" value="1"/>
</dbReference>
<evidence type="ECO:0000313" key="3">
    <source>
        <dbReference type="EMBL" id="CAD7198240.1"/>
    </source>
</evidence>
<dbReference type="Pfam" id="PF11977">
    <property type="entry name" value="RNase_Zc3h12a"/>
    <property type="match status" value="1"/>
</dbReference>
<protein>
    <recommendedName>
        <fullName evidence="2">RNase NYN domain-containing protein</fullName>
    </recommendedName>
</protein>
<dbReference type="InterPro" id="IPR021869">
    <property type="entry name" value="RNase_Zc3h12_NYN"/>
</dbReference>
<reference evidence="3" key="1">
    <citation type="submission" date="2020-11" db="EMBL/GenBank/DDBJ databases">
        <authorList>
            <person name="Tran Van P."/>
        </authorList>
    </citation>
    <scope>NUCLEOTIDE SEQUENCE</scope>
</reference>
<name>A0A7R8Z6M3_TIMDO</name>
<dbReference type="PANTHER" id="PTHR12876">
    <property type="entry name" value="N4BP1-RELATED"/>
    <property type="match status" value="1"/>
</dbReference>
<proteinExistence type="predicted"/>
<evidence type="ECO:0000256" key="1">
    <source>
        <dbReference type="SAM" id="MobiDB-lite"/>
    </source>
</evidence>
<dbReference type="AlphaFoldDB" id="A0A7R8Z6M3"/>
<dbReference type="InterPro" id="IPR051101">
    <property type="entry name" value="ZC3H12/N4BP1_RNase_Reg"/>
</dbReference>
<sequence>MGKIKKRRHIPKNCHLRRKHSTKILLKKKNNIGPFCKMSEKNCSFENISPDICEITSFVDTNASKITVQEKSLLKKCDSSLHEADIVIENDLGKHSSSNAIEINKSASTSISSFNTGLSRKKRKLNESISDGGVKAGANLVDPNETLKALPPDDGILDDSLEIVGCILNRTKHTSLSSFSPKRKKRSFGRVVTSTPLIEAHSSNANIQDITPIPKFKRREVMKMMRHRPNLARRQNITLGNLVQRKRSPLKKPTNMDVTPFIDLGGSSLVASTGSQTDKVARTGSQTDSLGIISLDSDDDKTVDSSTLNHKTTLSNNNNCIEILECRVKQSHTNLDNSDVIFVNEFSQDAAKQNYKRAEQLSLDFISLNSSKPKAFKHTNNLPGTSFLGNDILLLETPKSQINQSNRTKANNIWSGLEIPKMRQNQNEVFGKSDLFFEDHVGNRKNKRNVKENKSKTAHNRKFGNNSTSLTLATSNAAETSSGTGNNIYNPNSDTVLTGLRPVIIDGSNVAMRFIVQAAHEMGGVIVSTDNYRDLLAENPAWKDTIEKRCQTANDVGLDSWPVTSSDLLVPASLGLQAKLNSRNPFIKEQLQFSPPNYSSPMTSLMLTDRQHLGTGKVDRNLKKEQTQYGFHNEKNNTAHTLYSAANGRRVNGCLLKKIDRYWPNPLA</sequence>
<evidence type="ECO:0000259" key="2">
    <source>
        <dbReference type="Pfam" id="PF11977"/>
    </source>
</evidence>
<accession>A0A7R8Z6M3</accession>
<dbReference type="EMBL" id="OA566074">
    <property type="protein sequence ID" value="CAD7198240.1"/>
    <property type="molecule type" value="Genomic_DNA"/>
</dbReference>
<organism evidence="3">
    <name type="scientific">Timema douglasi</name>
    <name type="common">Walking stick</name>
    <dbReference type="NCBI Taxonomy" id="61478"/>
    <lineage>
        <taxon>Eukaryota</taxon>
        <taxon>Metazoa</taxon>
        <taxon>Ecdysozoa</taxon>
        <taxon>Arthropoda</taxon>
        <taxon>Hexapoda</taxon>
        <taxon>Insecta</taxon>
        <taxon>Pterygota</taxon>
        <taxon>Neoptera</taxon>
        <taxon>Polyneoptera</taxon>
        <taxon>Phasmatodea</taxon>
        <taxon>Timematodea</taxon>
        <taxon>Timematoidea</taxon>
        <taxon>Timematidae</taxon>
        <taxon>Timema</taxon>
    </lineage>
</organism>
<feature type="domain" description="RNase NYN" evidence="2">
    <location>
        <begin position="513"/>
        <end position="550"/>
    </location>
</feature>
<feature type="region of interest" description="Disordered" evidence="1">
    <location>
        <begin position="446"/>
        <end position="468"/>
    </location>
</feature>
<dbReference type="GO" id="GO:0005634">
    <property type="term" value="C:nucleus"/>
    <property type="evidence" value="ECO:0007669"/>
    <property type="project" value="TreeGrafter"/>
</dbReference>
<dbReference type="GO" id="GO:0004521">
    <property type="term" value="F:RNA endonuclease activity"/>
    <property type="evidence" value="ECO:0007669"/>
    <property type="project" value="TreeGrafter"/>
</dbReference>
<dbReference type="GO" id="GO:0036464">
    <property type="term" value="C:cytoplasmic ribonucleoprotein granule"/>
    <property type="evidence" value="ECO:0007669"/>
    <property type="project" value="TreeGrafter"/>
</dbReference>
<dbReference type="Gene3D" id="3.40.50.11980">
    <property type="match status" value="1"/>
</dbReference>